<name>A8RCZ3_9FIRM</name>
<dbReference type="HOGENOM" id="CLU_2046150_0_0_9"/>
<evidence type="ECO:0000313" key="2">
    <source>
        <dbReference type="Proteomes" id="UP000004090"/>
    </source>
</evidence>
<gene>
    <name evidence="1" type="ORF">EUBDOL_01544</name>
</gene>
<proteinExistence type="predicted"/>
<dbReference type="Proteomes" id="UP000004090">
    <property type="component" value="Unassembled WGS sequence"/>
</dbReference>
<accession>A8RCZ3</accession>
<dbReference type="AlphaFoldDB" id="A8RCZ3"/>
<comment type="caution">
    <text evidence="1">The sequence shown here is derived from an EMBL/GenBank/DDBJ whole genome shotgun (WGS) entry which is preliminary data.</text>
</comment>
<dbReference type="RefSeq" id="WP_004800055.1">
    <property type="nucleotide sequence ID" value="NZ_DS483476.1"/>
</dbReference>
<reference evidence="1 2" key="1">
    <citation type="submission" date="2007-09" db="EMBL/GenBank/DDBJ databases">
        <title>Draft genome sequence of Eubacterium dolichum (DSM 3991).</title>
        <authorList>
            <person name="Sudarsanam P."/>
            <person name="Ley R."/>
            <person name="Guruge J."/>
            <person name="Turnbaugh P.J."/>
            <person name="Mahowald M."/>
            <person name="Liep D."/>
            <person name="Gordon J."/>
        </authorList>
    </citation>
    <scope>NUCLEOTIDE SEQUENCE [LARGE SCALE GENOMIC DNA]</scope>
    <source>
        <strain evidence="1 2">DSM 3991</strain>
    </source>
</reference>
<organism evidence="1 2">
    <name type="scientific">Amedibacillus dolichus DSM 3991</name>
    <dbReference type="NCBI Taxonomy" id="428127"/>
    <lineage>
        <taxon>Bacteria</taxon>
        <taxon>Bacillati</taxon>
        <taxon>Bacillota</taxon>
        <taxon>Erysipelotrichia</taxon>
        <taxon>Erysipelotrichales</taxon>
        <taxon>Erysipelotrichaceae</taxon>
        <taxon>Amedibacillus</taxon>
    </lineage>
</organism>
<dbReference type="GeneID" id="92793674"/>
<sequence>MKKYKTWTEESASRSIYFNWDFIDKALKDEFETEVGYVSQYLIRLSDHERPPVIDGYATYEHKFFYDARDEETYILAVKYLTAALDKYCDGKINAEELGELLFNVNYNDLMELQLKEEVK</sequence>
<reference evidence="1 2" key="2">
    <citation type="submission" date="2007-09" db="EMBL/GenBank/DDBJ databases">
        <authorList>
            <person name="Fulton L."/>
            <person name="Clifton S."/>
            <person name="Fulton B."/>
            <person name="Xu J."/>
            <person name="Minx P."/>
            <person name="Pepin K.H."/>
            <person name="Johnson M."/>
            <person name="Thiruvilangam P."/>
            <person name="Bhonagiri V."/>
            <person name="Nash W.E."/>
            <person name="Mardis E.R."/>
            <person name="Wilson R.K."/>
        </authorList>
    </citation>
    <scope>NUCLEOTIDE SEQUENCE [LARGE SCALE GENOMIC DNA]</scope>
    <source>
        <strain evidence="1 2">DSM 3991</strain>
    </source>
</reference>
<protein>
    <submittedName>
        <fullName evidence="1">Uncharacterized protein</fullName>
    </submittedName>
</protein>
<dbReference type="EMBL" id="ABAW02000021">
    <property type="protein sequence ID" value="EDP10945.1"/>
    <property type="molecule type" value="Genomic_DNA"/>
</dbReference>
<evidence type="ECO:0000313" key="1">
    <source>
        <dbReference type="EMBL" id="EDP10945.1"/>
    </source>
</evidence>
<dbReference type="STRING" id="428127.EUBDOL_01544"/>